<gene>
    <name evidence="3" type="ORF">B0H16DRAFT_1600500</name>
</gene>
<evidence type="ECO:0000313" key="3">
    <source>
        <dbReference type="EMBL" id="KAJ7722375.1"/>
    </source>
</evidence>
<proteinExistence type="predicted"/>
<dbReference type="SUPFAM" id="SSF54695">
    <property type="entry name" value="POZ domain"/>
    <property type="match status" value="1"/>
</dbReference>
<reference evidence="3" key="1">
    <citation type="submission" date="2023-03" db="EMBL/GenBank/DDBJ databases">
        <title>Massive genome expansion in bonnet fungi (Mycena s.s.) driven by repeated elements and novel gene families across ecological guilds.</title>
        <authorList>
            <consortium name="Lawrence Berkeley National Laboratory"/>
            <person name="Harder C.B."/>
            <person name="Miyauchi S."/>
            <person name="Viragh M."/>
            <person name="Kuo A."/>
            <person name="Thoen E."/>
            <person name="Andreopoulos B."/>
            <person name="Lu D."/>
            <person name="Skrede I."/>
            <person name="Drula E."/>
            <person name="Henrissat B."/>
            <person name="Morin E."/>
            <person name="Kohler A."/>
            <person name="Barry K."/>
            <person name="LaButti K."/>
            <person name="Morin E."/>
            <person name="Salamov A."/>
            <person name="Lipzen A."/>
            <person name="Mereny Z."/>
            <person name="Hegedus B."/>
            <person name="Baldrian P."/>
            <person name="Stursova M."/>
            <person name="Weitz H."/>
            <person name="Taylor A."/>
            <person name="Grigoriev I.V."/>
            <person name="Nagy L.G."/>
            <person name="Martin F."/>
            <person name="Kauserud H."/>
        </authorList>
    </citation>
    <scope>NUCLEOTIDE SEQUENCE</scope>
    <source>
        <strain evidence="3">CBHHK182m</strain>
    </source>
</reference>
<sequence length="245" mass="27699">MEQRSSILKITAPRSSRPRPLKSRGAGLSLRTPPHLPLRAPQTLMNPELKPCAQSTHYFLRDHGMLMFEAENVLFRVHEYFLHRDSPVLRDMMPIEISPNGPEPIFHLDGVKSKDFEQLLWLYYNPAVTAYDAPKTTWGAILKLADRWEMDNIKKIALGNLLKAADLEPLERIMLCERGDLSRDQATEAYISVCTREAPLTVEELKTLSTEVILIITCAREQIIALRGNAEASAVDVVKSALKKI</sequence>
<feature type="domain" description="BTB" evidence="2">
    <location>
        <begin position="69"/>
        <end position="156"/>
    </location>
</feature>
<evidence type="ECO:0000313" key="4">
    <source>
        <dbReference type="Proteomes" id="UP001215598"/>
    </source>
</evidence>
<protein>
    <recommendedName>
        <fullName evidence="2">BTB domain-containing protein</fullName>
    </recommendedName>
</protein>
<evidence type="ECO:0000256" key="1">
    <source>
        <dbReference type="SAM" id="MobiDB-lite"/>
    </source>
</evidence>
<dbReference type="Proteomes" id="UP001215598">
    <property type="component" value="Unassembled WGS sequence"/>
</dbReference>
<name>A0AAD7HKY8_9AGAR</name>
<dbReference type="InterPro" id="IPR000210">
    <property type="entry name" value="BTB/POZ_dom"/>
</dbReference>
<keyword evidence="4" id="KW-1185">Reference proteome</keyword>
<feature type="region of interest" description="Disordered" evidence="1">
    <location>
        <begin position="1"/>
        <end position="33"/>
    </location>
</feature>
<comment type="caution">
    <text evidence="3">The sequence shown here is derived from an EMBL/GenBank/DDBJ whole genome shotgun (WGS) entry which is preliminary data.</text>
</comment>
<dbReference type="AlphaFoldDB" id="A0AAD7HKY8"/>
<accession>A0AAD7HKY8</accession>
<dbReference type="EMBL" id="JARKIB010000220">
    <property type="protein sequence ID" value="KAJ7722375.1"/>
    <property type="molecule type" value="Genomic_DNA"/>
</dbReference>
<dbReference type="Gene3D" id="3.30.710.10">
    <property type="entry name" value="Potassium Channel Kv1.1, Chain A"/>
    <property type="match status" value="1"/>
</dbReference>
<dbReference type="InterPro" id="IPR011333">
    <property type="entry name" value="SKP1/BTB/POZ_sf"/>
</dbReference>
<organism evidence="3 4">
    <name type="scientific">Mycena metata</name>
    <dbReference type="NCBI Taxonomy" id="1033252"/>
    <lineage>
        <taxon>Eukaryota</taxon>
        <taxon>Fungi</taxon>
        <taxon>Dikarya</taxon>
        <taxon>Basidiomycota</taxon>
        <taxon>Agaricomycotina</taxon>
        <taxon>Agaricomycetes</taxon>
        <taxon>Agaricomycetidae</taxon>
        <taxon>Agaricales</taxon>
        <taxon>Marasmiineae</taxon>
        <taxon>Mycenaceae</taxon>
        <taxon>Mycena</taxon>
    </lineage>
</organism>
<evidence type="ECO:0000259" key="2">
    <source>
        <dbReference type="Pfam" id="PF00651"/>
    </source>
</evidence>
<dbReference type="Pfam" id="PF00651">
    <property type="entry name" value="BTB"/>
    <property type="match status" value="1"/>
</dbReference>